<dbReference type="PANTHER" id="PTHR37951:SF1">
    <property type="entry name" value="TYPE VI SECRETION SYSTEM COMPONENT TSSA1"/>
    <property type="match status" value="1"/>
</dbReference>
<dbReference type="NCBIfam" id="TIGR03363">
    <property type="entry name" value="VI_chp_8"/>
    <property type="match status" value="1"/>
</dbReference>
<sequence length="352" mass="38261">MDSVQVLQRVPACGEDLEYDPLFLTLQQAALGKAEQQFGDTIIPAEAADWREVERLAFALLERTCDARILAYLTRAWTELRGVPGYAAGVSVIADALDGDWDALHPRLDIDGETDPLPRMNALASLCAVQETASSLRSARLLDGMHGQLSLREAEAVSEGAREADQIYPGGRERLVEKLRQAWLQQSAELLAVDDARESLRRIQACVATRLGHEWVPDFAGVLRSLDVVAQAWAGAAQPQSAAPAASTDVSGDRAPGASHAPAQPADAGAARGARHDWRDASIETREEAMLMLAKVSAYFEAHEPSHPAPFLIRRTQQLISLNFHDILKNLAPQGLEQFESWLPRDGAAGQP</sequence>
<feature type="compositionally biased region" description="Low complexity" evidence="1">
    <location>
        <begin position="237"/>
        <end position="247"/>
    </location>
</feature>
<reference evidence="3 4" key="1">
    <citation type="submission" date="2017-05" db="EMBL/GenBank/DDBJ databases">
        <title>Complete and WGS of Bordetella genogroups.</title>
        <authorList>
            <person name="Spilker T."/>
            <person name="LiPuma J."/>
        </authorList>
    </citation>
    <scope>NUCLEOTIDE SEQUENCE [LARGE SCALE GENOMIC DNA]</scope>
    <source>
        <strain evidence="3 4">AU17610</strain>
    </source>
</reference>
<protein>
    <recommendedName>
        <fullName evidence="2">ImpA N-terminal domain-containing protein</fullName>
    </recommendedName>
</protein>
<dbReference type="EMBL" id="NEVL01000003">
    <property type="protein sequence ID" value="OZI35300.1"/>
    <property type="molecule type" value="Genomic_DNA"/>
</dbReference>
<evidence type="ECO:0000256" key="1">
    <source>
        <dbReference type="SAM" id="MobiDB-lite"/>
    </source>
</evidence>
<comment type="caution">
    <text evidence="3">The sequence shown here is derived from an EMBL/GenBank/DDBJ whole genome shotgun (WGS) entry which is preliminary data.</text>
</comment>
<evidence type="ECO:0000313" key="4">
    <source>
        <dbReference type="Proteomes" id="UP000217005"/>
    </source>
</evidence>
<evidence type="ECO:0000259" key="2">
    <source>
        <dbReference type="Pfam" id="PF06812"/>
    </source>
</evidence>
<proteinExistence type="predicted"/>
<gene>
    <name evidence="3" type="ORF">CEG14_09355</name>
</gene>
<feature type="region of interest" description="Disordered" evidence="1">
    <location>
        <begin position="237"/>
        <end position="277"/>
    </location>
</feature>
<dbReference type="OrthoDB" id="9771118at2"/>
<feature type="domain" description="ImpA N-terminal" evidence="2">
    <location>
        <begin position="12"/>
        <end position="127"/>
    </location>
</feature>
<dbReference type="InterPro" id="IPR017740">
    <property type="entry name" value="TssA-like"/>
</dbReference>
<evidence type="ECO:0000313" key="3">
    <source>
        <dbReference type="EMBL" id="OZI35300.1"/>
    </source>
</evidence>
<dbReference type="Proteomes" id="UP000217005">
    <property type="component" value="Unassembled WGS sequence"/>
</dbReference>
<accession>A0A261SER5</accession>
<dbReference type="AlphaFoldDB" id="A0A261SER5"/>
<organism evidence="3 4">
    <name type="scientific">Bordetella genomosp. 1</name>
    <dbReference type="NCBI Taxonomy" id="1395607"/>
    <lineage>
        <taxon>Bacteria</taxon>
        <taxon>Pseudomonadati</taxon>
        <taxon>Pseudomonadota</taxon>
        <taxon>Betaproteobacteria</taxon>
        <taxon>Burkholderiales</taxon>
        <taxon>Alcaligenaceae</taxon>
        <taxon>Bordetella</taxon>
    </lineage>
</organism>
<dbReference type="InterPro" id="IPR010657">
    <property type="entry name" value="ImpA_N"/>
</dbReference>
<dbReference type="PANTHER" id="PTHR37951">
    <property type="entry name" value="CYTOPLASMIC PROTEIN-RELATED"/>
    <property type="match status" value="1"/>
</dbReference>
<feature type="compositionally biased region" description="Low complexity" evidence="1">
    <location>
        <begin position="257"/>
        <end position="272"/>
    </location>
</feature>
<dbReference type="Pfam" id="PF06812">
    <property type="entry name" value="ImpA_N"/>
    <property type="match status" value="1"/>
</dbReference>
<name>A0A261SER5_9BORD</name>